<dbReference type="EMBL" id="BMNR01000002">
    <property type="protein sequence ID" value="GGK18997.1"/>
    <property type="molecule type" value="Genomic_DNA"/>
</dbReference>
<sequence>MTDGTIPMLFIGDTKSQYLKAIPLGNNYFNEAIPVDSNKLAVVKLIPNIGRRLGLLNVDSLITKLNPKALEKQVEGFFCTDGYLHYNPQMQKLIYTYYYRNEYIILDKDLKVEARYSTIDTTTTANIKIRETISKKQRSMATPPPVVNRRSETLGYGLFNQSKIRAENEPEKQFEQGEVIDVYNLKNGTYKYSFYIPNIEGHFLKDFRIVHDHLLALYPDRIVTYLLGKNYLGLLKTTPKDMVMP</sequence>
<evidence type="ECO:0000313" key="2">
    <source>
        <dbReference type="Proteomes" id="UP000612329"/>
    </source>
</evidence>
<accession>A0A8J3FFQ1</accession>
<reference evidence="1" key="2">
    <citation type="submission" date="2020-09" db="EMBL/GenBank/DDBJ databases">
        <authorList>
            <person name="Sun Q."/>
            <person name="Ohkuma M."/>
        </authorList>
    </citation>
    <scope>NUCLEOTIDE SEQUENCE</scope>
    <source>
        <strain evidence="1">JCM 12862</strain>
    </source>
</reference>
<gene>
    <name evidence="1" type="ORF">GCM10007962_11480</name>
</gene>
<proteinExistence type="predicted"/>
<name>A0A8J3FFQ1_9FLAO</name>
<evidence type="ECO:0000313" key="1">
    <source>
        <dbReference type="EMBL" id="GGK18997.1"/>
    </source>
</evidence>
<dbReference type="Proteomes" id="UP000612329">
    <property type="component" value="Unassembled WGS sequence"/>
</dbReference>
<dbReference type="AlphaFoldDB" id="A0A8J3FFQ1"/>
<organism evidence="1 2">
    <name type="scientific">Yeosuana aromativorans</name>
    <dbReference type="NCBI Taxonomy" id="288019"/>
    <lineage>
        <taxon>Bacteria</taxon>
        <taxon>Pseudomonadati</taxon>
        <taxon>Bacteroidota</taxon>
        <taxon>Flavobacteriia</taxon>
        <taxon>Flavobacteriales</taxon>
        <taxon>Flavobacteriaceae</taxon>
        <taxon>Yeosuana</taxon>
    </lineage>
</organism>
<reference evidence="1" key="1">
    <citation type="journal article" date="2014" name="Int. J. Syst. Evol. Microbiol.">
        <title>Complete genome sequence of Corynebacterium casei LMG S-19264T (=DSM 44701T), isolated from a smear-ripened cheese.</title>
        <authorList>
            <consortium name="US DOE Joint Genome Institute (JGI-PGF)"/>
            <person name="Walter F."/>
            <person name="Albersmeier A."/>
            <person name="Kalinowski J."/>
            <person name="Ruckert C."/>
        </authorList>
    </citation>
    <scope>NUCLEOTIDE SEQUENCE</scope>
    <source>
        <strain evidence="1">JCM 12862</strain>
    </source>
</reference>
<comment type="caution">
    <text evidence="1">The sequence shown here is derived from an EMBL/GenBank/DDBJ whole genome shotgun (WGS) entry which is preliminary data.</text>
</comment>
<keyword evidence="2" id="KW-1185">Reference proteome</keyword>
<protein>
    <submittedName>
        <fullName evidence="1">Uncharacterized protein</fullName>
    </submittedName>
</protein>